<sequence>MSALIIAAARRSSGAFSRALAASPRAVTHGASATPREPAWTRRSSSSATSSSAAQSEAMAAFRERLAEGPDFGDFVRGDELPGTAYSLAAPKNLRDKSVRKPPWMKRTIPGGDRYTEIKAKLRELKLSTVCEEARCPNLGECWGGGDGHTATATIMIMGDTCTRACRFCAVKTSKTPPPLDPEEPANVAKAIAAWGLDYVVLTSVDRDELPDQGAGHVAETIRRLKSSAPNLLVEALTPDFRGEAELVREVAASGLDVFAHNVETVPELQAEVRDRRANWDQSVGVLRDAKRFVPSLITKTSLMLGLGETRPQVVNALKLLREAGVDVVTFGQYMRPTKRHLAVKEYLTPEAFEAYKKIAEDMGFLYVASGPMVRSSYRAGEYFLENVLKQRKAEAAKATA</sequence>
<evidence type="ECO:0000256" key="11">
    <source>
        <dbReference type="SAM" id="MobiDB-lite"/>
    </source>
</evidence>
<evidence type="ECO:0000256" key="5">
    <source>
        <dbReference type="ARBA" id="ARBA00022723"/>
    </source>
</evidence>
<dbReference type="GO" id="GO:0016992">
    <property type="term" value="F:lipoate synthase activity"/>
    <property type="evidence" value="ECO:0007669"/>
    <property type="project" value="UniProtKB-UniRule"/>
</dbReference>
<dbReference type="SFLD" id="SFLDS00029">
    <property type="entry name" value="Radical_SAM"/>
    <property type="match status" value="1"/>
</dbReference>
<feature type="binding site" evidence="10">
    <location>
        <position position="136"/>
    </location>
    <ligand>
        <name>[4Fe-4S] cluster</name>
        <dbReference type="ChEBI" id="CHEBI:49883"/>
        <label>1</label>
    </ligand>
</feature>
<dbReference type="PROSITE" id="PS51918">
    <property type="entry name" value="RADICAL_SAM"/>
    <property type="match status" value="1"/>
</dbReference>
<organism evidence="13 14">
    <name type="scientific">Micromonas commoda (strain RCC299 / NOUM17 / CCMP2709)</name>
    <name type="common">Picoplanktonic green alga</name>
    <dbReference type="NCBI Taxonomy" id="296587"/>
    <lineage>
        <taxon>Eukaryota</taxon>
        <taxon>Viridiplantae</taxon>
        <taxon>Chlorophyta</taxon>
        <taxon>Mamiellophyceae</taxon>
        <taxon>Mamiellales</taxon>
        <taxon>Mamiellaceae</taxon>
        <taxon>Micromonas</taxon>
    </lineage>
</organism>
<dbReference type="SFLD" id="SFLDG01058">
    <property type="entry name" value="lipoyl_synthase_like"/>
    <property type="match status" value="1"/>
</dbReference>
<dbReference type="PANTHER" id="PTHR10949">
    <property type="entry name" value="LIPOYL SYNTHASE"/>
    <property type="match status" value="1"/>
</dbReference>
<dbReference type="Proteomes" id="UP000002009">
    <property type="component" value="Chromosome 8"/>
</dbReference>
<dbReference type="SMART" id="SM00729">
    <property type="entry name" value="Elp3"/>
    <property type="match status" value="1"/>
</dbReference>
<dbReference type="CDD" id="cd01335">
    <property type="entry name" value="Radical_SAM"/>
    <property type="match status" value="1"/>
</dbReference>
<dbReference type="InterPro" id="IPR006638">
    <property type="entry name" value="Elp3/MiaA/NifB-like_rSAM"/>
</dbReference>
<protein>
    <recommendedName>
        <fullName evidence="10">Lipoyl synthase, mitochondrial</fullName>
        <ecNumber evidence="10">2.8.1.8</ecNumber>
    </recommendedName>
    <alternativeName>
        <fullName evidence="10">Lipoate synthase</fullName>
        <shortName evidence="10">LS</shortName>
        <shortName evidence="10">Lip-syn</shortName>
    </alternativeName>
    <alternativeName>
        <fullName evidence="10">Lipoic acid synthase</fullName>
    </alternativeName>
</protein>
<dbReference type="eggNOG" id="KOG2672">
    <property type="taxonomic scope" value="Eukaryota"/>
</dbReference>
<feature type="compositionally biased region" description="Low complexity" evidence="11">
    <location>
        <begin position="44"/>
        <end position="59"/>
    </location>
</feature>
<dbReference type="InterPro" id="IPR013785">
    <property type="entry name" value="Aldolase_TIM"/>
</dbReference>
<feature type="region of interest" description="Disordered" evidence="11">
    <location>
        <begin position="23"/>
        <end position="59"/>
    </location>
</feature>
<keyword evidence="6 10" id="KW-0408">Iron</keyword>
<feature type="binding site" evidence="10">
    <location>
        <position position="377"/>
    </location>
    <ligand>
        <name>[4Fe-4S] cluster</name>
        <dbReference type="ChEBI" id="CHEBI:49883"/>
        <label>1</label>
    </ligand>
</feature>
<dbReference type="STRING" id="296587.C1FFT8"/>
<keyword evidence="7 10" id="KW-0411">Iron-sulfur</keyword>
<keyword evidence="14" id="KW-1185">Reference proteome</keyword>
<dbReference type="HAMAP" id="MF_00206">
    <property type="entry name" value="Lipoyl_synth"/>
    <property type="match status" value="1"/>
</dbReference>
<feature type="binding site" evidence="10">
    <location>
        <position position="131"/>
    </location>
    <ligand>
        <name>[4Fe-4S] cluster</name>
        <dbReference type="ChEBI" id="CHEBI:49883"/>
        <label>1</label>
    </ligand>
</feature>
<feature type="domain" description="Radical SAM core" evidence="12">
    <location>
        <begin position="145"/>
        <end position="366"/>
    </location>
</feature>
<dbReference type="PANTHER" id="PTHR10949:SF0">
    <property type="entry name" value="LIPOYL SYNTHASE, MITOCHONDRIAL"/>
    <property type="match status" value="1"/>
</dbReference>
<dbReference type="HAMAP" id="MF_03128">
    <property type="entry name" value="Lipoyl_synth_plantM"/>
    <property type="match status" value="1"/>
</dbReference>
<evidence type="ECO:0000256" key="6">
    <source>
        <dbReference type="ARBA" id="ARBA00023004"/>
    </source>
</evidence>
<dbReference type="GeneID" id="8245806"/>
<keyword evidence="5 10" id="KW-0479">Metal-binding</keyword>
<dbReference type="AlphaFoldDB" id="C1FFT8"/>
<feature type="binding site" evidence="10">
    <location>
        <position position="142"/>
    </location>
    <ligand>
        <name>[4Fe-4S] cluster</name>
        <dbReference type="ChEBI" id="CHEBI:49883"/>
        <label>1</label>
    </ligand>
</feature>
<dbReference type="EMBL" id="CP001575">
    <property type="protein sequence ID" value="ACO69139.1"/>
    <property type="molecule type" value="Genomic_DNA"/>
</dbReference>
<dbReference type="GO" id="GO:0009249">
    <property type="term" value="P:protein lipoylation"/>
    <property type="evidence" value="ECO:0007669"/>
    <property type="project" value="UniProtKB-UniRule"/>
</dbReference>
<dbReference type="InParanoid" id="C1FFT8"/>
<comment type="function">
    <text evidence="10">Catalyzes the radical-mediated insertion of two sulfur atoms into the C-6 and C-8 positions of the octanoyl moiety bound to the lipoyl domains of lipoate-dependent enzymes, thereby converting the octanoylated domains into lipoylated derivatives.</text>
</comment>
<keyword evidence="8 10" id="KW-0496">Mitochondrion</keyword>
<comment type="pathway">
    <text evidence="10">Protein modification; protein lipoylation via endogenous pathway; protein N(6)-(lipoyl)lysine from octanoyl-[acyl-carrier-protein]: step 2/2.</text>
</comment>
<dbReference type="OrthoDB" id="3231at2759"/>
<dbReference type="NCBIfam" id="NF009544">
    <property type="entry name" value="PRK12928.1"/>
    <property type="match status" value="1"/>
</dbReference>
<dbReference type="Gene3D" id="3.20.20.70">
    <property type="entry name" value="Aldolase class I"/>
    <property type="match status" value="1"/>
</dbReference>
<dbReference type="KEGG" id="mis:MICPUN_60627"/>
<dbReference type="SUPFAM" id="SSF102114">
    <property type="entry name" value="Radical SAM enzymes"/>
    <property type="match status" value="1"/>
</dbReference>
<keyword evidence="3 10" id="KW-0808">Transferase</keyword>
<dbReference type="InterPro" id="IPR031691">
    <property type="entry name" value="LIAS_N"/>
</dbReference>
<dbReference type="GO" id="GO:0005739">
    <property type="term" value="C:mitochondrion"/>
    <property type="evidence" value="ECO:0007669"/>
    <property type="project" value="UniProtKB-SubCell"/>
</dbReference>
<keyword evidence="2 10" id="KW-0004">4Fe-4S</keyword>
<proteinExistence type="inferred from homology"/>
<reference evidence="13 14" key="1">
    <citation type="journal article" date="2009" name="Science">
        <title>Green evolution and dynamic adaptations revealed by genomes of the marine picoeukaryotes Micromonas.</title>
        <authorList>
            <person name="Worden A.Z."/>
            <person name="Lee J.H."/>
            <person name="Mock T."/>
            <person name="Rouze P."/>
            <person name="Simmons M.P."/>
            <person name="Aerts A.L."/>
            <person name="Allen A.E."/>
            <person name="Cuvelier M.L."/>
            <person name="Derelle E."/>
            <person name="Everett M.V."/>
            <person name="Foulon E."/>
            <person name="Grimwood J."/>
            <person name="Gundlach H."/>
            <person name="Henrissat B."/>
            <person name="Napoli C."/>
            <person name="McDonald S.M."/>
            <person name="Parker M.S."/>
            <person name="Rombauts S."/>
            <person name="Salamov A."/>
            <person name="Von Dassow P."/>
            <person name="Badger J.H."/>
            <person name="Coutinho P.M."/>
            <person name="Demir E."/>
            <person name="Dubchak I."/>
            <person name="Gentemann C."/>
            <person name="Eikrem W."/>
            <person name="Gready J.E."/>
            <person name="John U."/>
            <person name="Lanier W."/>
            <person name="Lindquist E.A."/>
            <person name="Lucas S."/>
            <person name="Mayer K.F."/>
            <person name="Moreau H."/>
            <person name="Not F."/>
            <person name="Otillar R."/>
            <person name="Panaud O."/>
            <person name="Pangilinan J."/>
            <person name="Paulsen I."/>
            <person name="Piegu B."/>
            <person name="Poliakov A."/>
            <person name="Robbens S."/>
            <person name="Schmutz J."/>
            <person name="Toulza E."/>
            <person name="Wyss T."/>
            <person name="Zelensky A."/>
            <person name="Zhou K."/>
            <person name="Armbrust E.V."/>
            <person name="Bhattacharya D."/>
            <person name="Goodenough U.W."/>
            <person name="Van de Peer Y."/>
            <person name="Grigoriev I.V."/>
        </authorList>
    </citation>
    <scope>NUCLEOTIDE SEQUENCE [LARGE SCALE GENOMIC DNA]</scope>
    <source>
        <strain evidence="14">RCC299 / NOUM17</strain>
    </source>
</reference>
<dbReference type="FunCoup" id="C1FFT8">
    <property type="interactions" value="644"/>
</dbReference>
<dbReference type="Pfam" id="PF04055">
    <property type="entry name" value="Radical_SAM"/>
    <property type="match status" value="1"/>
</dbReference>
<feature type="binding site" evidence="10">
    <location>
        <position position="169"/>
    </location>
    <ligand>
        <name>[4Fe-4S] cluster</name>
        <dbReference type="ChEBI" id="CHEBI:49883"/>
        <label>2</label>
        <note>4Fe-4S-S-AdoMet</note>
    </ligand>
</feature>
<dbReference type="InterPro" id="IPR007197">
    <property type="entry name" value="rSAM"/>
</dbReference>
<dbReference type="InterPro" id="IPR003698">
    <property type="entry name" value="Lipoyl_synth"/>
</dbReference>
<evidence type="ECO:0000256" key="2">
    <source>
        <dbReference type="ARBA" id="ARBA00022485"/>
    </source>
</evidence>
<evidence type="ECO:0000256" key="7">
    <source>
        <dbReference type="ARBA" id="ARBA00023014"/>
    </source>
</evidence>
<dbReference type="NCBIfam" id="NF004019">
    <property type="entry name" value="PRK05481.1"/>
    <property type="match status" value="1"/>
</dbReference>
<dbReference type="GO" id="GO:0046872">
    <property type="term" value="F:metal ion binding"/>
    <property type="evidence" value="ECO:0007669"/>
    <property type="project" value="UniProtKB-KW"/>
</dbReference>
<keyword evidence="4 10" id="KW-0949">S-adenosyl-L-methionine</keyword>
<evidence type="ECO:0000256" key="3">
    <source>
        <dbReference type="ARBA" id="ARBA00022679"/>
    </source>
</evidence>
<dbReference type="InterPro" id="IPR058240">
    <property type="entry name" value="rSAM_sf"/>
</dbReference>
<evidence type="ECO:0000256" key="4">
    <source>
        <dbReference type="ARBA" id="ARBA00022691"/>
    </source>
</evidence>
<dbReference type="NCBIfam" id="TIGR00510">
    <property type="entry name" value="lipA"/>
    <property type="match status" value="1"/>
</dbReference>
<dbReference type="UniPathway" id="UPA00538">
    <property type="reaction ID" value="UER00593"/>
</dbReference>
<evidence type="ECO:0000259" key="12">
    <source>
        <dbReference type="PROSITE" id="PS51918"/>
    </source>
</evidence>
<gene>
    <name evidence="10" type="primary">LIP1</name>
    <name evidence="13" type="ORF">MICPUN_60627</name>
</gene>
<dbReference type="EC" id="2.8.1.8" evidence="10"/>
<dbReference type="Pfam" id="PF16881">
    <property type="entry name" value="LIAS_N"/>
    <property type="match status" value="1"/>
</dbReference>
<dbReference type="GO" id="GO:0051539">
    <property type="term" value="F:4 iron, 4 sulfur cluster binding"/>
    <property type="evidence" value="ECO:0007669"/>
    <property type="project" value="UniProtKB-UniRule"/>
</dbReference>
<evidence type="ECO:0000256" key="10">
    <source>
        <dbReference type="HAMAP-Rule" id="MF_03128"/>
    </source>
</evidence>
<dbReference type="SFLD" id="SFLDF00271">
    <property type="entry name" value="lipoyl_synthase"/>
    <property type="match status" value="1"/>
</dbReference>
<feature type="binding site" evidence="10">
    <location>
        <position position="162"/>
    </location>
    <ligand>
        <name>[4Fe-4S] cluster</name>
        <dbReference type="ChEBI" id="CHEBI:49883"/>
        <label>2</label>
        <note>4Fe-4S-S-AdoMet</note>
    </ligand>
</feature>
<dbReference type="InterPro" id="IPR027527">
    <property type="entry name" value="Lipoyl_synth_mt"/>
</dbReference>
<name>C1FFT8_MICCC</name>
<feature type="binding site" evidence="10">
    <location>
        <position position="166"/>
    </location>
    <ligand>
        <name>[4Fe-4S] cluster</name>
        <dbReference type="ChEBI" id="CHEBI:49883"/>
        <label>2</label>
        <note>4Fe-4S-S-AdoMet</note>
    </ligand>
</feature>
<evidence type="ECO:0000313" key="13">
    <source>
        <dbReference type="EMBL" id="ACO69139.1"/>
    </source>
</evidence>
<comment type="cofactor">
    <cofactor evidence="10">
        <name>[4Fe-4S] cluster</name>
        <dbReference type="ChEBI" id="CHEBI:49883"/>
    </cofactor>
    <text evidence="10">Binds 2 [4Fe-4S] clusters per subunit. One cluster is coordinated with 3 cysteines and an exchangeable S-adenosyl-L-methionine.</text>
</comment>
<comment type="subcellular location">
    <subcellularLocation>
        <location evidence="1 10">Mitochondrion</location>
    </subcellularLocation>
</comment>
<evidence type="ECO:0000256" key="8">
    <source>
        <dbReference type="ARBA" id="ARBA00023128"/>
    </source>
</evidence>
<dbReference type="RefSeq" id="XP_002507881.1">
    <property type="nucleotide sequence ID" value="XM_002507835.1"/>
</dbReference>
<comment type="similarity">
    <text evidence="10">Belongs to the radical SAM superfamily. Lipoyl synthase family.</text>
</comment>
<evidence type="ECO:0000313" key="14">
    <source>
        <dbReference type="Proteomes" id="UP000002009"/>
    </source>
</evidence>
<evidence type="ECO:0000256" key="1">
    <source>
        <dbReference type="ARBA" id="ARBA00004173"/>
    </source>
</evidence>
<comment type="catalytic activity">
    <reaction evidence="9 10">
        <text>[[Fe-S] cluster scaffold protein carrying a second [4Fe-4S](2+) cluster] + N(6)-octanoyl-L-lysyl-[protein] + 2 oxidized [2Fe-2S]-[ferredoxin] + 2 S-adenosyl-L-methionine + 4 H(+) = [[Fe-S] cluster scaffold protein] + N(6)-[(R)-dihydrolipoyl]-L-lysyl-[protein] + 4 Fe(3+) + 2 hydrogen sulfide + 2 5'-deoxyadenosine + 2 L-methionine + 2 reduced [2Fe-2S]-[ferredoxin]</text>
        <dbReference type="Rhea" id="RHEA:16585"/>
        <dbReference type="Rhea" id="RHEA-COMP:9928"/>
        <dbReference type="Rhea" id="RHEA-COMP:10000"/>
        <dbReference type="Rhea" id="RHEA-COMP:10001"/>
        <dbReference type="Rhea" id="RHEA-COMP:10475"/>
        <dbReference type="Rhea" id="RHEA-COMP:14568"/>
        <dbReference type="Rhea" id="RHEA-COMP:14569"/>
        <dbReference type="ChEBI" id="CHEBI:15378"/>
        <dbReference type="ChEBI" id="CHEBI:17319"/>
        <dbReference type="ChEBI" id="CHEBI:29034"/>
        <dbReference type="ChEBI" id="CHEBI:29919"/>
        <dbReference type="ChEBI" id="CHEBI:33722"/>
        <dbReference type="ChEBI" id="CHEBI:33737"/>
        <dbReference type="ChEBI" id="CHEBI:33738"/>
        <dbReference type="ChEBI" id="CHEBI:57844"/>
        <dbReference type="ChEBI" id="CHEBI:59789"/>
        <dbReference type="ChEBI" id="CHEBI:78809"/>
        <dbReference type="ChEBI" id="CHEBI:83100"/>
        <dbReference type="EC" id="2.8.1.8"/>
    </reaction>
</comment>
<evidence type="ECO:0000256" key="9">
    <source>
        <dbReference type="ARBA" id="ARBA00047326"/>
    </source>
</evidence>
<dbReference type="OMA" id="PYCDIDF"/>
<accession>C1FFT8</accession>